<keyword evidence="5" id="KW-1185">Reference proteome</keyword>
<dbReference type="GO" id="GO:0005634">
    <property type="term" value="C:nucleus"/>
    <property type="evidence" value="ECO:0007669"/>
    <property type="project" value="TreeGrafter"/>
</dbReference>
<dbReference type="STRING" id="35722.A0A0B7MZK7"/>
<feature type="region of interest" description="Disordered" evidence="1">
    <location>
        <begin position="317"/>
        <end position="342"/>
    </location>
</feature>
<dbReference type="Proteomes" id="UP000054107">
    <property type="component" value="Unassembled WGS sequence"/>
</dbReference>
<dbReference type="SMART" id="SM00717">
    <property type="entry name" value="SANT"/>
    <property type="match status" value="1"/>
</dbReference>
<feature type="domain" description="Myb-like" evidence="2">
    <location>
        <begin position="247"/>
        <end position="298"/>
    </location>
</feature>
<dbReference type="InterPro" id="IPR001005">
    <property type="entry name" value="SANT/Myb"/>
</dbReference>
<dbReference type="PROSITE" id="PS50090">
    <property type="entry name" value="MYB_LIKE"/>
    <property type="match status" value="1"/>
</dbReference>
<sequence>MARVHMFKSSGKQNKDVLPTEEPPAVPTSVDNTTAEESSLDVTAADAQSPKQNSTLSPLHHTESAALTAALLQKASSDLVVAGAVAAVLSGKPDILNDTSSQQQLLSSLQQNQEEKSRQDGTYNFQQNEASNKTNTQPINMCTVGSSVKSETTTEFMDQAAAATALQLLGLAQQSNMNSANNSPLKANTALPNPTRQADSSIELAYTSSTNQYQVPSEGDIMVTANYPSLSSPNTAQSTSTETPTEELNQKRGAWTREEDDLLLAGIKRFGYGRWKEIASIIPGRKGKQLKQRWDNTLAAKYVDQEWLQNKIKDEGGINSIQSSTPTSVISRANKSKTQASLQPGKSTSLALTAPELTDWTVIAQKISEKLKDGDHGALEALISQALINSLQASSAATPSTATNSVNTNVPSLLNYPDPALLLFPQQLQQQQKLQQKQSQEQSTEAITSGVDSSNFYITALQQQQQQQQQSQPVPAVSAQVSKKRRRSDPALANTQSDAMNIYASAQPITTTINNQTQTYYPCLFPDCDHSFAAFATLPLAETMTLKDMGKSMVVTNLTGAQAVAKVFQDWTL</sequence>
<feature type="region of interest" description="Disordered" evidence="1">
    <location>
        <begin position="1"/>
        <end position="57"/>
    </location>
</feature>
<dbReference type="Pfam" id="PF00249">
    <property type="entry name" value="Myb_DNA-binding"/>
    <property type="match status" value="1"/>
</dbReference>
<feature type="compositionally biased region" description="Low complexity" evidence="1">
    <location>
        <begin position="462"/>
        <end position="481"/>
    </location>
</feature>
<feature type="region of interest" description="Disordered" evidence="1">
    <location>
        <begin position="229"/>
        <end position="254"/>
    </location>
</feature>
<evidence type="ECO:0000256" key="1">
    <source>
        <dbReference type="SAM" id="MobiDB-lite"/>
    </source>
</evidence>
<name>A0A0B7MZK7_9FUNG</name>
<dbReference type="InterPro" id="IPR050560">
    <property type="entry name" value="MYB_TF"/>
</dbReference>
<dbReference type="SUPFAM" id="SSF46689">
    <property type="entry name" value="Homeodomain-like"/>
    <property type="match status" value="1"/>
</dbReference>
<reference evidence="4 5" key="1">
    <citation type="submission" date="2014-09" db="EMBL/GenBank/DDBJ databases">
        <authorList>
            <person name="Ellenberger Sabrina"/>
        </authorList>
    </citation>
    <scope>NUCLEOTIDE SEQUENCE [LARGE SCALE GENOMIC DNA]</scope>
    <source>
        <strain evidence="4 5">CBS 412.66</strain>
    </source>
</reference>
<dbReference type="CDD" id="cd00167">
    <property type="entry name" value="SANT"/>
    <property type="match status" value="1"/>
</dbReference>
<protein>
    <submittedName>
        <fullName evidence="4">Uncharacterized protein</fullName>
    </submittedName>
</protein>
<feature type="compositionally biased region" description="Polar residues" evidence="1">
    <location>
        <begin position="29"/>
        <end position="41"/>
    </location>
</feature>
<dbReference type="GO" id="GO:0000978">
    <property type="term" value="F:RNA polymerase II cis-regulatory region sequence-specific DNA binding"/>
    <property type="evidence" value="ECO:0007669"/>
    <property type="project" value="TreeGrafter"/>
</dbReference>
<proteinExistence type="predicted"/>
<feature type="compositionally biased region" description="Polar residues" evidence="1">
    <location>
        <begin position="319"/>
        <end position="342"/>
    </location>
</feature>
<evidence type="ECO:0000313" key="5">
    <source>
        <dbReference type="Proteomes" id="UP000054107"/>
    </source>
</evidence>
<evidence type="ECO:0000259" key="2">
    <source>
        <dbReference type="PROSITE" id="PS50090"/>
    </source>
</evidence>
<dbReference type="GO" id="GO:0000981">
    <property type="term" value="F:DNA-binding transcription factor activity, RNA polymerase II-specific"/>
    <property type="evidence" value="ECO:0007669"/>
    <property type="project" value="TreeGrafter"/>
</dbReference>
<dbReference type="Gene3D" id="1.10.10.60">
    <property type="entry name" value="Homeodomain-like"/>
    <property type="match status" value="1"/>
</dbReference>
<dbReference type="AlphaFoldDB" id="A0A0B7MZK7"/>
<dbReference type="InterPro" id="IPR017930">
    <property type="entry name" value="Myb_dom"/>
</dbReference>
<dbReference type="PROSITE" id="PS51294">
    <property type="entry name" value="HTH_MYB"/>
    <property type="match status" value="1"/>
</dbReference>
<organism evidence="4 5">
    <name type="scientific">Parasitella parasitica</name>
    <dbReference type="NCBI Taxonomy" id="35722"/>
    <lineage>
        <taxon>Eukaryota</taxon>
        <taxon>Fungi</taxon>
        <taxon>Fungi incertae sedis</taxon>
        <taxon>Mucoromycota</taxon>
        <taxon>Mucoromycotina</taxon>
        <taxon>Mucoromycetes</taxon>
        <taxon>Mucorales</taxon>
        <taxon>Mucorineae</taxon>
        <taxon>Mucoraceae</taxon>
        <taxon>Parasitella</taxon>
    </lineage>
</organism>
<accession>A0A0B7MZK7</accession>
<dbReference type="EMBL" id="LN724412">
    <property type="protein sequence ID" value="CEP10577.1"/>
    <property type="molecule type" value="Genomic_DNA"/>
</dbReference>
<gene>
    <name evidence="4" type="primary">PARPA_04293.1 scaffold 12477</name>
</gene>
<dbReference type="PANTHER" id="PTHR45614">
    <property type="entry name" value="MYB PROTEIN-RELATED"/>
    <property type="match status" value="1"/>
</dbReference>
<dbReference type="InterPro" id="IPR009057">
    <property type="entry name" value="Homeodomain-like_sf"/>
</dbReference>
<feature type="compositionally biased region" description="Polar residues" evidence="1">
    <location>
        <begin position="229"/>
        <end position="247"/>
    </location>
</feature>
<evidence type="ECO:0000259" key="3">
    <source>
        <dbReference type="PROSITE" id="PS51294"/>
    </source>
</evidence>
<evidence type="ECO:0000313" key="4">
    <source>
        <dbReference type="EMBL" id="CEP10577.1"/>
    </source>
</evidence>
<dbReference type="OrthoDB" id="8922241at2759"/>
<feature type="domain" description="HTH myb-type" evidence="3">
    <location>
        <begin position="249"/>
        <end position="302"/>
    </location>
</feature>
<feature type="region of interest" description="Disordered" evidence="1">
    <location>
        <begin position="462"/>
        <end position="492"/>
    </location>
</feature>